<gene>
    <name evidence="1" type="ORF">J2R99_000408</name>
</gene>
<dbReference type="InterPro" id="IPR045516">
    <property type="entry name" value="DUF6477"/>
</dbReference>
<proteinExistence type="predicted"/>
<comment type="caution">
    <text evidence="1">The sequence shown here is derived from an EMBL/GenBank/DDBJ whole genome shotgun (WGS) entry which is preliminary data.</text>
</comment>
<organism evidence="1 2">
    <name type="scientific">Rhodopseudomonas julia</name>
    <dbReference type="NCBI Taxonomy" id="200617"/>
    <lineage>
        <taxon>Bacteria</taxon>
        <taxon>Pseudomonadati</taxon>
        <taxon>Pseudomonadota</taxon>
        <taxon>Alphaproteobacteria</taxon>
        <taxon>Hyphomicrobiales</taxon>
        <taxon>Nitrobacteraceae</taxon>
        <taxon>Rhodopseudomonas</taxon>
    </lineage>
</organism>
<dbReference type="RefSeq" id="WP_307152834.1">
    <property type="nucleotide sequence ID" value="NZ_JAUSUK010000001.1"/>
</dbReference>
<dbReference type="Proteomes" id="UP001230253">
    <property type="component" value="Unassembled WGS sequence"/>
</dbReference>
<sequence>MVDAQCLYDTQILDGTERPQGRQRRAASELARQVKAGADTYHRDNDLPRLIHRLPGELGKNETERAHAIVARLKCALRAERRKGRAGHWSYDLNRHIALKTALKVESDDLARLCKARTLKRKTPA</sequence>
<reference evidence="1 2" key="1">
    <citation type="submission" date="2023-07" db="EMBL/GenBank/DDBJ databases">
        <title>Genomic Encyclopedia of Type Strains, Phase IV (KMG-IV): sequencing the most valuable type-strain genomes for metagenomic binning, comparative biology and taxonomic classification.</title>
        <authorList>
            <person name="Goeker M."/>
        </authorList>
    </citation>
    <scope>NUCLEOTIDE SEQUENCE [LARGE SCALE GENOMIC DNA]</scope>
    <source>
        <strain evidence="1 2">DSM 11549</strain>
    </source>
</reference>
<accession>A0ABU0C226</accession>
<evidence type="ECO:0000313" key="1">
    <source>
        <dbReference type="EMBL" id="MDQ0324559.1"/>
    </source>
</evidence>
<dbReference type="EMBL" id="JAUSUK010000001">
    <property type="protein sequence ID" value="MDQ0324559.1"/>
    <property type="molecule type" value="Genomic_DNA"/>
</dbReference>
<protein>
    <recommendedName>
        <fullName evidence="3">Transposase</fullName>
    </recommendedName>
</protein>
<keyword evidence="2" id="KW-1185">Reference proteome</keyword>
<dbReference type="Pfam" id="PF20083">
    <property type="entry name" value="DUF6477"/>
    <property type="match status" value="1"/>
</dbReference>
<evidence type="ECO:0008006" key="3">
    <source>
        <dbReference type="Google" id="ProtNLM"/>
    </source>
</evidence>
<name>A0ABU0C226_9BRAD</name>
<evidence type="ECO:0000313" key="2">
    <source>
        <dbReference type="Proteomes" id="UP001230253"/>
    </source>
</evidence>